<comment type="cofactor">
    <cofactor evidence="9">
        <name>iron-sulfur cluster</name>
        <dbReference type="ChEBI" id="CHEBI:30408"/>
    </cofactor>
</comment>
<evidence type="ECO:0000259" key="10">
    <source>
        <dbReference type="Pfam" id="PF01930"/>
    </source>
</evidence>
<gene>
    <name evidence="11" type="ORF">SCALIN_C03_0072</name>
</gene>
<evidence type="ECO:0000256" key="9">
    <source>
        <dbReference type="RuleBase" id="RU365022"/>
    </source>
</evidence>
<keyword evidence="3 9" id="KW-0378">Hydrolase</keyword>
<dbReference type="AlphaFoldDB" id="A0A286TU90"/>
<dbReference type="OrthoDB" id="9794720at2"/>
<name>A0A286TU90_9BACT</name>
<dbReference type="Gene3D" id="3.90.320.10">
    <property type="match status" value="1"/>
</dbReference>
<dbReference type="GO" id="GO:0046872">
    <property type="term" value="F:metal ion binding"/>
    <property type="evidence" value="ECO:0007669"/>
    <property type="project" value="UniProtKB-KW"/>
</dbReference>
<dbReference type="RefSeq" id="WP_096892543.1">
    <property type="nucleotide sequence ID" value="NZ_BAOS01000003.1"/>
</dbReference>
<comment type="cofactor">
    <cofactor evidence="9">
        <name>Mg(2+)</name>
        <dbReference type="ChEBI" id="CHEBI:18420"/>
    </cofactor>
    <cofactor evidence="9">
        <name>Mn(2+)</name>
        <dbReference type="ChEBI" id="CHEBI:29035"/>
    </cofactor>
    <text evidence="9">Mg(2+) or Mn(2+) required for ssDNA cleavage activity.</text>
</comment>
<evidence type="ECO:0000256" key="6">
    <source>
        <dbReference type="ARBA" id="ARBA00023014"/>
    </source>
</evidence>
<keyword evidence="7 9" id="KW-0051">Antiviral defense</keyword>
<keyword evidence="12" id="KW-1185">Reference proteome</keyword>
<keyword evidence="4 9" id="KW-0269">Exonuclease</keyword>
<organism evidence="11 12">
    <name type="scientific">Candidatus Scalindua japonica</name>
    <dbReference type="NCBI Taxonomy" id="1284222"/>
    <lineage>
        <taxon>Bacteria</taxon>
        <taxon>Pseudomonadati</taxon>
        <taxon>Planctomycetota</taxon>
        <taxon>Candidatus Brocadiia</taxon>
        <taxon>Candidatus Brocadiales</taxon>
        <taxon>Candidatus Scalinduaceae</taxon>
        <taxon>Candidatus Scalindua</taxon>
    </lineage>
</organism>
<dbReference type="Pfam" id="PF01930">
    <property type="entry name" value="Cas_Cas4"/>
    <property type="match status" value="1"/>
</dbReference>
<dbReference type="EMBL" id="BAOS01000003">
    <property type="protein sequence ID" value="GAX59415.1"/>
    <property type="molecule type" value="Genomic_DNA"/>
</dbReference>
<dbReference type="InterPro" id="IPR022765">
    <property type="entry name" value="Dna2/Cas4_DUF83"/>
</dbReference>
<proteinExistence type="inferred from homology"/>
<evidence type="ECO:0000313" key="12">
    <source>
        <dbReference type="Proteomes" id="UP000218542"/>
    </source>
</evidence>
<dbReference type="GO" id="GO:0004527">
    <property type="term" value="F:exonuclease activity"/>
    <property type="evidence" value="ECO:0007669"/>
    <property type="project" value="UniProtKB-KW"/>
</dbReference>
<dbReference type="EC" id="3.1.12.1" evidence="9"/>
<evidence type="ECO:0000256" key="1">
    <source>
        <dbReference type="ARBA" id="ARBA00022722"/>
    </source>
</evidence>
<dbReference type="InterPro" id="IPR011604">
    <property type="entry name" value="PDDEXK-like_dom_sf"/>
</dbReference>
<evidence type="ECO:0000256" key="3">
    <source>
        <dbReference type="ARBA" id="ARBA00022801"/>
    </source>
</evidence>
<comment type="similarity">
    <text evidence="9">Belongs to the CRISPR-associated exonuclease Cas4 family.</text>
</comment>
<evidence type="ECO:0000313" key="11">
    <source>
        <dbReference type="EMBL" id="GAX59415.1"/>
    </source>
</evidence>
<dbReference type="Proteomes" id="UP000218542">
    <property type="component" value="Unassembled WGS sequence"/>
</dbReference>
<evidence type="ECO:0000256" key="4">
    <source>
        <dbReference type="ARBA" id="ARBA00022839"/>
    </source>
</evidence>
<protein>
    <recommendedName>
        <fullName evidence="9">CRISPR-associated exonuclease Cas4</fullName>
        <ecNumber evidence="9">3.1.12.1</ecNumber>
    </recommendedName>
</protein>
<evidence type="ECO:0000256" key="7">
    <source>
        <dbReference type="ARBA" id="ARBA00023118"/>
    </source>
</evidence>
<dbReference type="PANTHER" id="PTHR37168">
    <property type="entry name" value="CRISPR-ASSOCIATED EXONUCLEASE CAS4"/>
    <property type="match status" value="1"/>
</dbReference>
<comment type="caution">
    <text evidence="11">The sequence shown here is derived from an EMBL/GenBank/DDBJ whole genome shotgun (WGS) entry which is preliminary data.</text>
</comment>
<keyword evidence="2 9" id="KW-0479">Metal-binding</keyword>
<comment type="function">
    <text evidence="9">CRISPR (clustered regularly interspaced short palindromic repeat) is an adaptive immune system that provides protection against mobile genetic elements (viruses, transposable elements and conjugative plasmids). CRISPR clusters contain sequences complementary to antecedent mobile elements and target invading nucleic acids. CRISPR clusters are transcribed and processed into CRISPR RNA (crRNA).</text>
</comment>
<keyword evidence="1 9" id="KW-0540">Nuclease</keyword>
<keyword evidence="8 9" id="KW-0464">Manganese</keyword>
<dbReference type="InterPro" id="IPR013343">
    <property type="entry name" value="CRISPR-assoc_prot_Cas4"/>
</dbReference>
<evidence type="ECO:0000256" key="8">
    <source>
        <dbReference type="ARBA" id="ARBA00023211"/>
    </source>
</evidence>
<evidence type="ECO:0000256" key="5">
    <source>
        <dbReference type="ARBA" id="ARBA00023004"/>
    </source>
</evidence>
<keyword evidence="5 9" id="KW-0408">Iron</keyword>
<keyword evidence="6 9" id="KW-0411">Iron-sulfur</keyword>
<dbReference type="PANTHER" id="PTHR37168:SF2">
    <property type="entry name" value="CRISPR-ASSOCIATED EXONUCLEASE CAS4"/>
    <property type="match status" value="1"/>
</dbReference>
<accession>A0A286TU90</accession>
<reference evidence="11 12" key="1">
    <citation type="journal article" date="2017" name="Environ. Microbiol. Rep.">
        <title>Genetic diversity of marine anaerobic ammonium-oxidizing bacteria as revealed by genomic and proteomic analyses of 'Candidatus Scalindua japonica'.</title>
        <authorList>
            <person name="Oshiki M."/>
            <person name="Mizuto K."/>
            <person name="Kimura Z."/>
            <person name="Kindaichi T."/>
            <person name="Satoh H."/>
            <person name="Okabe S."/>
        </authorList>
    </citation>
    <scope>NUCLEOTIDE SEQUENCE [LARGE SCALE GENOMIC DNA]</scope>
    <source>
        <strain evidence="12">husup-a2</strain>
    </source>
</reference>
<dbReference type="GO" id="GO:0051536">
    <property type="term" value="F:iron-sulfur cluster binding"/>
    <property type="evidence" value="ECO:0007669"/>
    <property type="project" value="UniProtKB-KW"/>
</dbReference>
<feature type="domain" description="DUF83" evidence="10">
    <location>
        <begin position="8"/>
        <end position="167"/>
    </location>
</feature>
<evidence type="ECO:0000256" key="2">
    <source>
        <dbReference type="ARBA" id="ARBA00022723"/>
    </source>
</evidence>
<dbReference type="NCBIfam" id="TIGR00372">
    <property type="entry name" value="cas4"/>
    <property type="match status" value="1"/>
</dbReference>
<dbReference type="GO" id="GO:0051607">
    <property type="term" value="P:defense response to virus"/>
    <property type="evidence" value="ECO:0007669"/>
    <property type="project" value="UniProtKB-KW"/>
</dbReference>
<sequence length="167" mass="19320">MYDLARVTGSILQAFVICPRQAWLMSRNISGNQYNEFIAIGRLLSGETYKRDKKEIMIGGNKIDVIRQKNGIINLIETKKSSRMLEASQMQLLLYLYNFSKKGQTIKGEIRVPKEKKVIPVELSDERIVEVENLISEIKCMLQKESTPAKVWIKFCKTCSYLEFCWS</sequence>